<protein>
    <submittedName>
        <fullName evidence="1">Uncharacterized protein</fullName>
    </submittedName>
</protein>
<comment type="caution">
    <text evidence="1">The sequence shown here is derived from an EMBL/GenBank/DDBJ whole genome shotgun (WGS) entry which is preliminary data.</text>
</comment>
<dbReference type="AlphaFoldDB" id="X1EUJ1"/>
<reference evidence="1" key="1">
    <citation type="journal article" date="2014" name="Front. Microbiol.">
        <title>High frequency of phylogenetically diverse reductive dehalogenase-homologous genes in deep subseafloor sedimentary metagenomes.</title>
        <authorList>
            <person name="Kawai M."/>
            <person name="Futagami T."/>
            <person name="Toyoda A."/>
            <person name="Takaki Y."/>
            <person name="Nishi S."/>
            <person name="Hori S."/>
            <person name="Arai W."/>
            <person name="Tsubouchi T."/>
            <person name="Morono Y."/>
            <person name="Uchiyama I."/>
            <person name="Ito T."/>
            <person name="Fujiyama A."/>
            <person name="Inagaki F."/>
            <person name="Takami H."/>
        </authorList>
    </citation>
    <scope>NUCLEOTIDE SEQUENCE</scope>
    <source>
        <strain evidence="1">Expedition CK06-06</strain>
    </source>
</reference>
<sequence>MLADEPNLPFPISRKVFGVASRAVPLVVPSTPTQAAFFIGGAKFLQFAPRTIQKISLGTLSALQIPQIMDKDLLPEERVAAGFIGVTAGFGVAFPTKFQLGVKGQRASLKGLVTSETITKKGG</sequence>
<accession>X1EUJ1</accession>
<organism evidence="1">
    <name type="scientific">marine sediment metagenome</name>
    <dbReference type="NCBI Taxonomy" id="412755"/>
    <lineage>
        <taxon>unclassified sequences</taxon>
        <taxon>metagenomes</taxon>
        <taxon>ecological metagenomes</taxon>
    </lineage>
</organism>
<proteinExistence type="predicted"/>
<feature type="non-terminal residue" evidence="1">
    <location>
        <position position="123"/>
    </location>
</feature>
<name>X1EUJ1_9ZZZZ</name>
<gene>
    <name evidence="1" type="ORF">S03H2_15946</name>
</gene>
<evidence type="ECO:0000313" key="1">
    <source>
        <dbReference type="EMBL" id="GAH37041.1"/>
    </source>
</evidence>
<dbReference type="EMBL" id="BARU01008120">
    <property type="protein sequence ID" value="GAH37041.1"/>
    <property type="molecule type" value="Genomic_DNA"/>
</dbReference>